<dbReference type="Gene3D" id="3.40.50.12780">
    <property type="entry name" value="N-terminal domain of ligase-like"/>
    <property type="match status" value="1"/>
</dbReference>
<evidence type="ECO:0000313" key="3">
    <source>
        <dbReference type="Proteomes" id="UP000671119"/>
    </source>
</evidence>
<sequence>SNGNRLAIVTNQLSLTYEELYHRAKTIAEYLTSLNQKRIGVYISNDIDSVVLIHACWLAPIEIAMINTRLTRHEMINQMNSVDIATIVHT</sequence>
<gene>
    <name evidence="2" type="ORF">J8J21_21000</name>
</gene>
<dbReference type="InterPro" id="IPR042099">
    <property type="entry name" value="ANL_N_sf"/>
</dbReference>
<evidence type="ECO:0000313" key="2">
    <source>
        <dbReference type="EMBL" id="MBP0685524.1"/>
    </source>
</evidence>
<protein>
    <submittedName>
        <fullName evidence="2">AMP-binding protein</fullName>
    </submittedName>
</protein>
<feature type="non-terminal residue" evidence="2">
    <location>
        <position position="90"/>
    </location>
</feature>
<reference evidence="2 3" key="1">
    <citation type="submission" date="2021-03" db="EMBL/GenBank/DDBJ databases">
        <title>Whole Genome Sequencing of Mycobacterium tuberculosis clinical isolates from Arunachal Pradesh, India.</title>
        <authorList>
            <person name="Singh S."/>
            <person name="Mudliar S.R."/>
            <person name="Kulsum U."/>
            <person name="Rufai S.B."/>
            <person name="Singh P.K."/>
            <person name="Umpo M."/>
            <person name="Nyori M."/>
        </authorList>
    </citation>
    <scope>NUCLEOTIDE SEQUENCE [LARGE SCALE GENOMIC DNA]</scope>
    <source>
        <strain evidence="2 3">OMICS/BPL/0142/20/SP</strain>
    </source>
</reference>
<comment type="caution">
    <text evidence="2">The sequence shown here is derived from an EMBL/GenBank/DDBJ whole genome shotgun (WGS) entry which is preliminary data.</text>
</comment>
<feature type="non-terminal residue" evidence="2">
    <location>
        <position position="1"/>
    </location>
</feature>
<dbReference type="SUPFAM" id="SSF56801">
    <property type="entry name" value="Acetyl-CoA synthetase-like"/>
    <property type="match status" value="1"/>
</dbReference>
<proteinExistence type="predicted"/>
<dbReference type="AlphaFoldDB" id="A0ABD4Q4H8"/>
<dbReference type="Pfam" id="PF00501">
    <property type="entry name" value="AMP-binding"/>
    <property type="match status" value="1"/>
</dbReference>
<organism evidence="2 3">
    <name type="scientific">Mycobacterium tuberculosis</name>
    <dbReference type="NCBI Taxonomy" id="1773"/>
    <lineage>
        <taxon>Bacteria</taxon>
        <taxon>Bacillati</taxon>
        <taxon>Actinomycetota</taxon>
        <taxon>Actinomycetes</taxon>
        <taxon>Mycobacteriales</taxon>
        <taxon>Mycobacteriaceae</taxon>
        <taxon>Mycobacterium</taxon>
        <taxon>Mycobacterium tuberculosis complex</taxon>
    </lineage>
</organism>
<dbReference type="InterPro" id="IPR000873">
    <property type="entry name" value="AMP-dep_synth/lig_dom"/>
</dbReference>
<accession>A0ABD4Q4H8</accession>
<evidence type="ECO:0000259" key="1">
    <source>
        <dbReference type="Pfam" id="PF00501"/>
    </source>
</evidence>
<dbReference type="Proteomes" id="UP000671119">
    <property type="component" value="Unassembled WGS sequence"/>
</dbReference>
<dbReference type="EMBL" id="JAGIZI010000217">
    <property type="protein sequence ID" value="MBP0685524.1"/>
    <property type="molecule type" value="Genomic_DNA"/>
</dbReference>
<name>A0ABD4Q4H8_MYCTX</name>
<feature type="domain" description="AMP-dependent synthetase/ligase" evidence="1">
    <location>
        <begin position="3"/>
        <end position="88"/>
    </location>
</feature>